<evidence type="ECO:0000313" key="3">
    <source>
        <dbReference type="Proteomes" id="UP000054558"/>
    </source>
</evidence>
<reference evidence="2 3" key="1">
    <citation type="journal article" date="2014" name="Nat. Commun.">
        <title>Klebsormidium flaccidum genome reveals primary factors for plant terrestrial adaptation.</title>
        <authorList>
            <person name="Hori K."/>
            <person name="Maruyama F."/>
            <person name="Fujisawa T."/>
            <person name="Togashi T."/>
            <person name="Yamamoto N."/>
            <person name="Seo M."/>
            <person name="Sato S."/>
            <person name="Yamada T."/>
            <person name="Mori H."/>
            <person name="Tajima N."/>
            <person name="Moriyama T."/>
            <person name="Ikeuchi M."/>
            <person name="Watanabe M."/>
            <person name="Wada H."/>
            <person name="Kobayashi K."/>
            <person name="Saito M."/>
            <person name="Masuda T."/>
            <person name="Sasaki-Sekimoto Y."/>
            <person name="Mashiguchi K."/>
            <person name="Awai K."/>
            <person name="Shimojima M."/>
            <person name="Masuda S."/>
            <person name="Iwai M."/>
            <person name="Nobusawa T."/>
            <person name="Narise T."/>
            <person name="Kondo S."/>
            <person name="Saito H."/>
            <person name="Sato R."/>
            <person name="Murakawa M."/>
            <person name="Ihara Y."/>
            <person name="Oshima-Yamada Y."/>
            <person name="Ohtaka K."/>
            <person name="Satoh M."/>
            <person name="Sonobe K."/>
            <person name="Ishii M."/>
            <person name="Ohtani R."/>
            <person name="Kanamori-Sato M."/>
            <person name="Honoki R."/>
            <person name="Miyazaki D."/>
            <person name="Mochizuki H."/>
            <person name="Umetsu J."/>
            <person name="Higashi K."/>
            <person name="Shibata D."/>
            <person name="Kamiya Y."/>
            <person name="Sato N."/>
            <person name="Nakamura Y."/>
            <person name="Tabata S."/>
            <person name="Ida S."/>
            <person name="Kurokawa K."/>
            <person name="Ohta H."/>
        </authorList>
    </citation>
    <scope>NUCLEOTIDE SEQUENCE [LARGE SCALE GENOMIC DNA]</scope>
    <source>
        <strain evidence="2 3">NIES-2285</strain>
    </source>
</reference>
<evidence type="ECO:0000313" key="2">
    <source>
        <dbReference type="EMBL" id="GAQ88645.1"/>
    </source>
</evidence>
<keyword evidence="3" id="KW-1185">Reference proteome</keyword>
<accession>A0A1Y1ICF3</accession>
<name>A0A1Y1ICF3_KLENI</name>
<dbReference type="OrthoDB" id="1864232at2759"/>
<dbReference type="AlphaFoldDB" id="A0A1Y1ICF3"/>
<dbReference type="Proteomes" id="UP000054558">
    <property type="component" value="Unassembled WGS sequence"/>
</dbReference>
<dbReference type="EMBL" id="DF237397">
    <property type="protein sequence ID" value="GAQ88645.1"/>
    <property type="molecule type" value="Genomic_DNA"/>
</dbReference>
<feature type="chain" id="PRO_5012711173" description="Dirigent protein" evidence="1">
    <location>
        <begin position="22"/>
        <end position="237"/>
    </location>
</feature>
<sequence length="237" mass="25202">MKGFTICTLVLLLGVTSFAEAKDCPSGLIPCYNAPGNDNVCCPGSCGPSTNGGRTATCANGDTAATQFPQPDGVEPTLAVYVQFDDQNPLENCAGQGGGEGTKTGDKCMYRPHLYSQATDEIIGYATFLVTYVVAYDNVPNVEEFVQFTFYFTPPGQGDNAANNIVSDDNMITMQVRFKSTGRATRSAVTGGTGTYLGANGYAIAQPAPKPAEHIDRFLHCIYLCESSCNLRKLTPV</sequence>
<gene>
    <name evidence="2" type="ORF">KFL_004480020</name>
</gene>
<evidence type="ECO:0000256" key="1">
    <source>
        <dbReference type="SAM" id="SignalP"/>
    </source>
</evidence>
<dbReference type="Gene3D" id="2.40.480.10">
    <property type="entry name" value="Allene oxide cyclase-like"/>
    <property type="match status" value="1"/>
</dbReference>
<keyword evidence="1" id="KW-0732">Signal</keyword>
<organism evidence="2 3">
    <name type="scientific">Klebsormidium nitens</name>
    <name type="common">Green alga</name>
    <name type="synonym">Ulothrix nitens</name>
    <dbReference type="NCBI Taxonomy" id="105231"/>
    <lineage>
        <taxon>Eukaryota</taxon>
        <taxon>Viridiplantae</taxon>
        <taxon>Streptophyta</taxon>
        <taxon>Klebsormidiophyceae</taxon>
        <taxon>Klebsormidiales</taxon>
        <taxon>Klebsormidiaceae</taxon>
        <taxon>Klebsormidium</taxon>
    </lineage>
</organism>
<proteinExistence type="predicted"/>
<protein>
    <recommendedName>
        <fullName evidence="4">Dirigent protein</fullName>
    </recommendedName>
</protein>
<feature type="signal peptide" evidence="1">
    <location>
        <begin position="1"/>
        <end position="21"/>
    </location>
</feature>
<dbReference type="InterPro" id="IPR044859">
    <property type="entry name" value="Allene_oxi_cyc_Dirigent"/>
</dbReference>
<evidence type="ECO:0008006" key="4">
    <source>
        <dbReference type="Google" id="ProtNLM"/>
    </source>
</evidence>